<dbReference type="EMBL" id="FNTJ01000003">
    <property type="protein sequence ID" value="SED32225.1"/>
    <property type="molecule type" value="Genomic_DNA"/>
</dbReference>
<dbReference type="GO" id="GO:0046872">
    <property type="term" value="F:metal ion binding"/>
    <property type="evidence" value="ECO:0007669"/>
    <property type="project" value="UniProtKB-KW"/>
</dbReference>
<keyword evidence="3" id="KW-0479">Metal-binding</keyword>
<evidence type="ECO:0000256" key="3">
    <source>
        <dbReference type="ARBA" id="ARBA00022723"/>
    </source>
</evidence>
<keyword evidence="2" id="KW-0949">S-adenosyl-L-methionine</keyword>
<gene>
    <name evidence="6" type="ORF">SAMN05216178_6777</name>
</gene>
<accession>A0A1H4ZQR2</accession>
<name>A0A1H4ZQR2_9PSED</name>
<evidence type="ECO:0000313" key="6">
    <source>
        <dbReference type="EMBL" id="SED32225.1"/>
    </source>
</evidence>
<keyword evidence="4" id="KW-0408">Iron</keyword>
<dbReference type="GO" id="GO:0051536">
    <property type="term" value="F:iron-sulfur cluster binding"/>
    <property type="evidence" value="ECO:0007669"/>
    <property type="project" value="UniProtKB-KW"/>
</dbReference>
<dbReference type="SUPFAM" id="SSF102114">
    <property type="entry name" value="Radical SAM enzymes"/>
    <property type="match status" value="1"/>
</dbReference>
<dbReference type="InterPro" id="IPR058240">
    <property type="entry name" value="rSAM_sf"/>
</dbReference>
<dbReference type="InterPro" id="IPR013785">
    <property type="entry name" value="Aldolase_TIM"/>
</dbReference>
<organism evidence="6 7">
    <name type="scientific">Pseudomonas saponiphila</name>
    <dbReference type="NCBI Taxonomy" id="556534"/>
    <lineage>
        <taxon>Bacteria</taxon>
        <taxon>Pseudomonadati</taxon>
        <taxon>Pseudomonadota</taxon>
        <taxon>Gammaproteobacteria</taxon>
        <taxon>Pseudomonadales</taxon>
        <taxon>Pseudomonadaceae</taxon>
        <taxon>Pseudomonas</taxon>
    </lineage>
</organism>
<dbReference type="AlphaFoldDB" id="A0A1H4ZQR2"/>
<reference evidence="7" key="1">
    <citation type="submission" date="2016-10" db="EMBL/GenBank/DDBJ databases">
        <authorList>
            <person name="Varghese N."/>
            <person name="Submissions S."/>
        </authorList>
    </citation>
    <scope>NUCLEOTIDE SEQUENCE [LARGE SCALE GENOMIC DNA]</scope>
    <source>
        <strain evidence="7">DSM 9751</strain>
    </source>
</reference>
<dbReference type="Gene3D" id="3.20.20.70">
    <property type="entry name" value="Aldolase class I"/>
    <property type="match status" value="1"/>
</dbReference>
<dbReference type="CDD" id="cd01335">
    <property type="entry name" value="Radical_SAM"/>
    <property type="match status" value="1"/>
</dbReference>
<comment type="cofactor">
    <cofactor evidence="1">
        <name>[4Fe-4S] cluster</name>
        <dbReference type="ChEBI" id="CHEBI:49883"/>
    </cofactor>
</comment>
<dbReference type="Proteomes" id="UP000198982">
    <property type="component" value="Unassembled WGS sequence"/>
</dbReference>
<evidence type="ECO:0000313" key="7">
    <source>
        <dbReference type="Proteomes" id="UP000198982"/>
    </source>
</evidence>
<evidence type="ECO:0000256" key="4">
    <source>
        <dbReference type="ARBA" id="ARBA00023004"/>
    </source>
</evidence>
<dbReference type="InterPro" id="IPR007197">
    <property type="entry name" value="rSAM"/>
</dbReference>
<evidence type="ECO:0000256" key="5">
    <source>
        <dbReference type="ARBA" id="ARBA00023014"/>
    </source>
</evidence>
<dbReference type="RefSeq" id="WP_092320754.1">
    <property type="nucleotide sequence ID" value="NZ_FNTJ01000003.1"/>
</dbReference>
<dbReference type="GO" id="GO:0003824">
    <property type="term" value="F:catalytic activity"/>
    <property type="evidence" value="ECO:0007669"/>
    <property type="project" value="InterPro"/>
</dbReference>
<keyword evidence="5" id="KW-0411">Iron-sulfur</keyword>
<sequence>MHNALDMLNVCIAPTRLCNLSCTHCYVDPALLRDKSMMSEEHFRASFDRIEELFRRDAKVSKINIELLGGELTMMPLEYWRRNLPWALDRMASWANIYDAEAALIWCTNLIFKDEGYVDLLNDMGRAYGYGFDVFVPWEPDTNRFLKNDKLLPRYFKTLEALTEISRKTLCITMSRGVIERGPQFIVDEFVSRGITDITCDMLYPAGSGKAYFLKTCTYGEVSQYILELKDLLPAHCTISPFLEMEESFRSLTHFHYPGNDTYDLEIEPDGLVTFNSSYTADEAVFPTEPLSVTDPGFALKAIFNNSPELVLRHTMPYKECEGCRYAVVCSGGWAWHKGLDHNMSSLIAHGDCAGLRKVWDAATAGTPEADRSVYLESKRRMYQRGSAIKKVSARNEPIRESDFVDDYETYFSQFDGYREVVMSTGKLFGKSWVERLFFYDAIGCQVRADSAWYALAVAEGGQELFRHICYRNFQQLNFDDSLVVDVLRSNPEWKLARQILKAIELAAAGEDPGAAFGAGHHEEAIELAIRSAVQGGAQ</sequence>
<protein>
    <submittedName>
        <fullName evidence="6">Sulfatase maturation enzyme AslB, radical SAM superfamily</fullName>
    </submittedName>
</protein>
<keyword evidence="7" id="KW-1185">Reference proteome</keyword>
<evidence type="ECO:0000256" key="2">
    <source>
        <dbReference type="ARBA" id="ARBA00022691"/>
    </source>
</evidence>
<proteinExistence type="predicted"/>
<dbReference type="SFLD" id="SFLDS00029">
    <property type="entry name" value="Radical_SAM"/>
    <property type="match status" value="1"/>
</dbReference>
<evidence type="ECO:0000256" key="1">
    <source>
        <dbReference type="ARBA" id="ARBA00001966"/>
    </source>
</evidence>